<organism evidence="1 2">
    <name type="scientific">Scophthalmus maximus</name>
    <name type="common">Turbot</name>
    <name type="synonym">Psetta maxima</name>
    <dbReference type="NCBI Taxonomy" id="52904"/>
    <lineage>
        <taxon>Eukaryota</taxon>
        <taxon>Metazoa</taxon>
        <taxon>Chordata</taxon>
        <taxon>Craniata</taxon>
        <taxon>Vertebrata</taxon>
        <taxon>Euteleostomi</taxon>
        <taxon>Actinopterygii</taxon>
        <taxon>Neopterygii</taxon>
        <taxon>Teleostei</taxon>
        <taxon>Neoteleostei</taxon>
        <taxon>Acanthomorphata</taxon>
        <taxon>Carangaria</taxon>
        <taxon>Pleuronectiformes</taxon>
        <taxon>Pleuronectoidei</taxon>
        <taxon>Scophthalmidae</taxon>
        <taxon>Scophthalmus</taxon>
    </lineage>
</organism>
<dbReference type="Proteomes" id="UP000438429">
    <property type="component" value="Unassembled WGS sequence"/>
</dbReference>
<accession>A0A6A4T128</accession>
<proteinExistence type="predicted"/>
<protein>
    <submittedName>
        <fullName evidence="1">Uncharacterized protein</fullName>
    </submittedName>
</protein>
<name>A0A6A4T128_SCOMX</name>
<comment type="caution">
    <text evidence="1">The sequence shown here is derived from an EMBL/GenBank/DDBJ whole genome shotgun (WGS) entry which is preliminary data.</text>
</comment>
<evidence type="ECO:0000313" key="2">
    <source>
        <dbReference type="Proteomes" id="UP000438429"/>
    </source>
</evidence>
<dbReference type="EMBL" id="VEVO01000007">
    <property type="protein sequence ID" value="KAF0039773.1"/>
    <property type="molecule type" value="Genomic_DNA"/>
</dbReference>
<sequence length="299" mass="34773">MPWAENKQTDDDDGYMKIDIMSRNYEKKIIEEERNSHNMQVLEHCHLHVNQHSVIVPYQEDFVTEKDILLEMTCYLSNNMRVLTLPYKKVTASSPHTDHIFGHHQASGTKPNANLDERVFPTNDVEVRNERTSEENRSEEKKYVMLISSLGYIQSHIQRDWVFNQCDLVCAQGPGHPVHIHTVYSKQSNLRKYMQINKMQAIILQGFCVTVCLLSRRIISITESKIKKINMTAKVFIDVECRTRRTFVRSRGCEQPGCEQSPLPNLAFTTFYVLSTHTKCLISLNAPIRQQIRIHPEIQ</sequence>
<dbReference type="AlphaFoldDB" id="A0A6A4T128"/>
<reference evidence="1 2" key="1">
    <citation type="submission" date="2019-06" db="EMBL/GenBank/DDBJ databases">
        <title>Draft genomes of female and male turbot (Scophthalmus maximus).</title>
        <authorList>
            <person name="Xu H."/>
            <person name="Xu X.-W."/>
            <person name="Shao C."/>
            <person name="Chen S."/>
        </authorList>
    </citation>
    <scope>NUCLEOTIDE SEQUENCE [LARGE SCALE GENOMIC DNA]</scope>
    <source>
        <strain evidence="1">Ysfricsl-2016a</strain>
        <tissue evidence="1">Blood</tissue>
    </source>
</reference>
<evidence type="ECO:0000313" key="1">
    <source>
        <dbReference type="EMBL" id="KAF0039773.1"/>
    </source>
</evidence>
<gene>
    <name evidence="1" type="ORF">F2P81_008008</name>
</gene>